<dbReference type="EC" id="2.4.1.-" evidence="10"/>
<dbReference type="GO" id="GO:0005789">
    <property type="term" value="C:endoplasmic reticulum membrane"/>
    <property type="evidence" value="ECO:0007669"/>
    <property type="project" value="UniProtKB-SubCell"/>
</dbReference>
<proteinExistence type="inferred from homology"/>
<dbReference type="GO" id="GO:0042281">
    <property type="term" value="F:dolichyl pyrophosphate Man9GlcNAc2 alpha-1,3-glucosyltransferase activity"/>
    <property type="evidence" value="ECO:0007669"/>
    <property type="project" value="TreeGrafter"/>
</dbReference>
<dbReference type="Proteomes" id="UP000276133">
    <property type="component" value="Unassembled WGS sequence"/>
</dbReference>
<organism evidence="11 12">
    <name type="scientific">Brachionus plicatilis</name>
    <name type="common">Marine rotifer</name>
    <name type="synonym">Brachionus muelleri</name>
    <dbReference type="NCBI Taxonomy" id="10195"/>
    <lineage>
        <taxon>Eukaryota</taxon>
        <taxon>Metazoa</taxon>
        <taxon>Spiralia</taxon>
        <taxon>Gnathifera</taxon>
        <taxon>Rotifera</taxon>
        <taxon>Eurotatoria</taxon>
        <taxon>Monogononta</taxon>
        <taxon>Pseudotrocha</taxon>
        <taxon>Ploima</taxon>
        <taxon>Brachionidae</taxon>
        <taxon>Brachionus</taxon>
    </lineage>
</organism>
<name>A0A3M7QYV2_BRAPC</name>
<comment type="caution">
    <text evidence="10">Lacks conserved residue(s) required for the propagation of feature annotation.</text>
</comment>
<dbReference type="InterPro" id="IPR004856">
    <property type="entry name" value="Glyco_trans_ALG6/ALG8"/>
</dbReference>
<accession>A0A3M7QYV2</accession>
<protein>
    <recommendedName>
        <fullName evidence="10">Alpha-1,3-glucosyltransferase</fullName>
        <ecNumber evidence="10">2.4.1.-</ecNumber>
    </recommendedName>
</protein>
<evidence type="ECO:0000256" key="1">
    <source>
        <dbReference type="ARBA" id="ARBA00004477"/>
    </source>
</evidence>
<dbReference type="UniPathway" id="UPA00378"/>
<evidence type="ECO:0000313" key="12">
    <source>
        <dbReference type="Proteomes" id="UP000276133"/>
    </source>
</evidence>
<evidence type="ECO:0000256" key="10">
    <source>
        <dbReference type="RuleBase" id="RU363110"/>
    </source>
</evidence>
<reference evidence="11 12" key="1">
    <citation type="journal article" date="2018" name="Sci. Rep.">
        <title>Genomic signatures of local adaptation to the degree of environmental predictability in rotifers.</title>
        <authorList>
            <person name="Franch-Gras L."/>
            <person name="Hahn C."/>
            <person name="Garcia-Roger E.M."/>
            <person name="Carmona M.J."/>
            <person name="Serra M."/>
            <person name="Gomez A."/>
        </authorList>
    </citation>
    <scope>NUCLEOTIDE SEQUENCE [LARGE SCALE GENOMIC DNA]</scope>
    <source>
        <strain evidence="11">HYR1</strain>
    </source>
</reference>
<dbReference type="EMBL" id="REGN01004688">
    <property type="protein sequence ID" value="RNA16527.1"/>
    <property type="molecule type" value="Genomic_DNA"/>
</dbReference>
<evidence type="ECO:0000256" key="3">
    <source>
        <dbReference type="ARBA" id="ARBA00008715"/>
    </source>
</evidence>
<keyword evidence="6 10" id="KW-0812">Transmembrane</keyword>
<keyword evidence="7 10" id="KW-0256">Endoplasmic reticulum</keyword>
<dbReference type="AlphaFoldDB" id="A0A3M7QYV2"/>
<gene>
    <name evidence="11" type="ORF">BpHYR1_011549</name>
</gene>
<feature type="transmembrane region" description="Helical" evidence="10">
    <location>
        <begin position="71"/>
        <end position="92"/>
    </location>
</feature>
<keyword evidence="4 10" id="KW-0328">Glycosyltransferase</keyword>
<evidence type="ECO:0000256" key="7">
    <source>
        <dbReference type="ARBA" id="ARBA00022824"/>
    </source>
</evidence>
<evidence type="ECO:0000256" key="5">
    <source>
        <dbReference type="ARBA" id="ARBA00022679"/>
    </source>
</evidence>
<keyword evidence="8 10" id="KW-1133">Transmembrane helix</keyword>
<comment type="pathway">
    <text evidence="2 10">Protein modification; protein glycosylation.</text>
</comment>
<comment type="subcellular location">
    <subcellularLocation>
        <location evidence="1 10">Endoplasmic reticulum membrane</location>
        <topology evidence="1 10">Multi-pass membrane protein</topology>
    </subcellularLocation>
</comment>
<evidence type="ECO:0000256" key="2">
    <source>
        <dbReference type="ARBA" id="ARBA00004922"/>
    </source>
</evidence>
<dbReference type="OrthoDB" id="4983at2759"/>
<evidence type="ECO:0000256" key="4">
    <source>
        <dbReference type="ARBA" id="ARBA00022676"/>
    </source>
</evidence>
<dbReference type="Pfam" id="PF03155">
    <property type="entry name" value="Alg6_Alg8"/>
    <property type="match status" value="1"/>
</dbReference>
<comment type="caution">
    <text evidence="11">The sequence shown here is derived from an EMBL/GenBank/DDBJ whole genome shotgun (WGS) entry which is preliminary data.</text>
</comment>
<keyword evidence="5 10" id="KW-0808">Transferase</keyword>
<sequence length="96" mass="11487">MFGDYEDWYKNTSDNDLNYWGLDYPPLTAYHSYIMGYVADKIDPSFVKLHDSRGLENEKNKLFMRSTDQRYYFSFLGEFSCNFSINVFTILLHDCF</sequence>
<dbReference type="STRING" id="10195.A0A3M7QYV2"/>
<evidence type="ECO:0000313" key="11">
    <source>
        <dbReference type="EMBL" id="RNA16527.1"/>
    </source>
</evidence>
<comment type="similarity">
    <text evidence="3 10">Belongs to the ALG6/ALG8 glucosyltransferase family.</text>
</comment>
<evidence type="ECO:0000256" key="8">
    <source>
        <dbReference type="ARBA" id="ARBA00022989"/>
    </source>
</evidence>
<keyword evidence="9 10" id="KW-0472">Membrane</keyword>
<keyword evidence="12" id="KW-1185">Reference proteome</keyword>
<dbReference type="PANTHER" id="PTHR12413">
    <property type="entry name" value="DOLICHYL GLYCOSYLTRANSFERASE"/>
    <property type="match status" value="1"/>
</dbReference>
<evidence type="ECO:0000256" key="6">
    <source>
        <dbReference type="ARBA" id="ARBA00022692"/>
    </source>
</evidence>
<evidence type="ECO:0000256" key="9">
    <source>
        <dbReference type="ARBA" id="ARBA00023136"/>
    </source>
</evidence>
<dbReference type="PANTHER" id="PTHR12413:SF1">
    <property type="entry name" value="DOLICHYL PYROPHOSPHATE MAN9GLCNAC2 ALPHA-1,3-GLUCOSYLTRANSFERASE"/>
    <property type="match status" value="1"/>
</dbReference>